<organism evidence="1 2">
    <name type="scientific">Racocetra fulgida</name>
    <dbReference type="NCBI Taxonomy" id="60492"/>
    <lineage>
        <taxon>Eukaryota</taxon>
        <taxon>Fungi</taxon>
        <taxon>Fungi incertae sedis</taxon>
        <taxon>Mucoromycota</taxon>
        <taxon>Glomeromycotina</taxon>
        <taxon>Glomeromycetes</taxon>
        <taxon>Diversisporales</taxon>
        <taxon>Gigasporaceae</taxon>
        <taxon>Racocetra</taxon>
    </lineage>
</organism>
<dbReference type="AlphaFoldDB" id="A0A9N9JS92"/>
<gene>
    <name evidence="1" type="ORF">RFULGI_LOCUS16959</name>
</gene>
<feature type="non-terminal residue" evidence="1">
    <location>
        <position position="1"/>
    </location>
</feature>
<feature type="non-terminal residue" evidence="1">
    <location>
        <position position="50"/>
    </location>
</feature>
<dbReference type="Proteomes" id="UP000789396">
    <property type="component" value="Unassembled WGS sequence"/>
</dbReference>
<proteinExistence type="predicted"/>
<evidence type="ECO:0000313" key="1">
    <source>
        <dbReference type="EMBL" id="CAG8793223.1"/>
    </source>
</evidence>
<dbReference type="EMBL" id="CAJVPZ010063391">
    <property type="protein sequence ID" value="CAG8793223.1"/>
    <property type="molecule type" value="Genomic_DNA"/>
</dbReference>
<protein>
    <submittedName>
        <fullName evidence="1">7185_t:CDS:1</fullName>
    </submittedName>
</protein>
<dbReference type="OrthoDB" id="2428684at2759"/>
<reference evidence="1" key="1">
    <citation type="submission" date="2021-06" db="EMBL/GenBank/DDBJ databases">
        <authorList>
            <person name="Kallberg Y."/>
            <person name="Tangrot J."/>
            <person name="Rosling A."/>
        </authorList>
    </citation>
    <scope>NUCLEOTIDE SEQUENCE</scope>
    <source>
        <strain evidence="1">IN212</strain>
    </source>
</reference>
<keyword evidence="2" id="KW-1185">Reference proteome</keyword>
<evidence type="ECO:0000313" key="2">
    <source>
        <dbReference type="Proteomes" id="UP000789396"/>
    </source>
</evidence>
<comment type="caution">
    <text evidence="1">The sequence shown here is derived from an EMBL/GenBank/DDBJ whole genome shotgun (WGS) entry which is preliminary data.</text>
</comment>
<sequence>FCGSDLVIYNSQNLCWNRLNSYEKRIRDGTTYDSRGISYFSVEEYEIFQF</sequence>
<accession>A0A9N9JS92</accession>
<name>A0A9N9JS92_9GLOM</name>